<evidence type="ECO:0000313" key="8">
    <source>
        <dbReference type="Proteomes" id="UP000825933"/>
    </source>
</evidence>
<evidence type="ECO:0000256" key="5">
    <source>
        <dbReference type="ARBA" id="ARBA00022842"/>
    </source>
</evidence>
<evidence type="ECO:0000256" key="3">
    <source>
        <dbReference type="ARBA" id="ARBA00022679"/>
    </source>
</evidence>
<dbReference type="GO" id="GO:0004659">
    <property type="term" value="F:prenyltransferase activity"/>
    <property type="evidence" value="ECO:0007669"/>
    <property type="project" value="InterPro"/>
</dbReference>
<dbReference type="PROSITE" id="PS00723">
    <property type="entry name" value="POLYPRENYL_SYNTHASE_1"/>
    <property type="match status" value="1"/>
</dbReference>
<proteinExistence type="inferred from homology"/>
<evidence type="ECO:0000256" key="1">
    <source>
        <dbReference type="ARBA" id="ARBA00001946"/>
    </source>
</evidence>
<evidence type="ECO:0000256" key="4">
    <source>
        <dbReference type="ARBA" id="ARBA00022723"/>
    </source>
</evidence>
<dbReference type="EMBL" id="JAIOUQ010000009">
    <property type="protein sequence ID" value="MBZ2166267.1"/>
    <property type="molecule type" value="Genomic_DNA"/>
</dbReference>
<evidence type="ECO:0000256" key="2">
    <source>
        <dbReference type="ARBA" id="ARBA00006706"/>
    </source>
</evidence>
<dbReference type="Pfam" id="PF00348">
    <property type="entry name" value="polyprenyl_synt"/>
    <property type="match status" value="1"/>
</dbReference>
<protein>
    <submittedName>
        <fullName evidence="7">Polyprenyl synthetase family protein</fullName>
    </submittedName>
</protein>
<keyword evidence="3 6" id="KW-0808">Transferase</keyword>
<dbReference type="SUPFAM" id="SSF48576">
    <property type="entry name" value="Terpenoid synthases"/>
    <property type="match status" value="1"/>
</dbReference>
<organism evidence="7 8">
    <name type="scientific">Methanobacterium spitsbergense</name>
    <dbReference type="NCBI Taxonomy" id="2874285"/>
    <lineage>
        <taxon>Archaea</taxon>
        <taxon>Methanobacteriati</taxon>
        <taxon>Methanobacteriota</taxon>
        <taxon>Methanomada group</taxon>
        <taxon>Methanobacteria</taxon>
        <taxon>Methanobacteriales</taxon>
        <taxon>Methanobacteriaceae</taxon>
        <taxon>Methanobacterium</taxon>
    </lineage>
</organism>
<keyword evidence="4" id="KW-0479">Metal-binding</keyword>
<dbReference type="InterPro" id="IPR008949">
    <property type="entry name" value="Isoprenoid_synthase_dom_sf"/>
</dbReference>
<dbReference type="InterPro" id="IPR000092">
    <property type="entry name" value="Polyprenyl_synt"/>
</dbReference>
<dbReference type="Gene3D" id="1.10.600.10">
    <property type="entry name" value="Farnesyl Diphosphate Synthase"/>
    <property type="match status" value="1"/>
</dbReference>
<dbReference type="InterPro" id="IPR053491">
    <property type="entry name" value="Isoprenyl_diphosphate_synthase"/>
</dbReference>
<comment type="similarity">
    <text evidence="2 6">Belongs to the FPP/GGPP synthase family.</text>
</comment>
<sequence length="328" mass="36130">MEVVDILKKYSKSIDEEIKNSLISVDPDELQKSTLHLIEAGGKKIRPSLVVLSSEAVGGHAEEALKTAAAVELIHTFSLIHDDIMDKDDKRRGRPSVHVMWGEPMAILAGDTLFSKAFETVLQTEVDGVSYERVIEALKTVVDSCIKICEGQASDMCFEGNFDVSEDEYMNMIYKKTGALISAATRSGAIIGGGSPVQVETLTEYGRLIGLAFQIQDDYLDVISDEENLGKPVGSDIIEGKMTLMVVHTLSNASNKDKEELVSILKADKDTNVARAMELFEKYGSINYTHDIAHEHVENAKKLLETLEESEATFALAKIADYVLQRNK</sequence>
<dbReference type="AlphaFoldDB" id="A0A8T5UVJ4"/>
<dbReference type="PANTHER" id="PTHR12001:SF85">
    <property type="entry name" value="SHORT CHAIN ISOPRENYL DIPHOSPHATE SYNTHASE"/>
    <property type="match status" value="1"/>
</dbReference>
<dbReference type="InterPro" id="IPR033749">
    <property type="entry name" value="Polyprenyl_synt_CS"/>
</dbReference>
<comment type="cofactor">
    <cofactor evidence="1">
        <name>Mg(2+)</name>
        <dbReference type="ChEBI" id="CHEBI:18420"/>
    </cofactor>
</comment>
<dbReference type="PROSITE" id="PS00444">
    <property type="entry name" value="POLYPRENYL_SYNTHASE_2"/>
    <property type="match status" value="1"/>
</dbReference>
<evidence type="ECO:0000313" key="7">
    <source>
        <dbReference type="EMBL" id="MBZ2166267.1"/>
    </source>
</evidence>
<comment type="caution">
    <text evidence="7">The sequence shown here is derived from an EMBL/GenBank/DDBJ whole genome shotgun (WGS) entry which is preliminary data.</text>
</comment>
<keyword evidence="5" id="KW-0460">Magnesium</keyword>
<evidence type="ECO:0000256" key="6">
    <source>
        <dbReference type="RuleBase" id="RU004466"/>
    </source>
</evidence>
<dbReference type="SFLD" id="SFLDS00005">
    <property type="entry name" value="Isoprenoid_Synthase_Type_I"/>
    <property type="match status" value="1"/>
</dbReference>
<dbReference type="Proteomes" id="UP000825933">
    <property type="component" value="Unassembled WGS sequence"/>
</dbReference>
<dbReference type="SFLD" id="SFLDG01017">
    <property type="entry name" value="Polyprenyl_Transferase_Like"/>
    <property type="match status" value="1"/>
</dbReference>
<gene>
    <name evidence="7" type="ORF">K8N75_09480</name>
</gene>
<dbReference type="GO" id="GO:0046872">
    <property type="term" value="F:metal ion binding"/>
    <property type="evidence" value="ECO:0007669"/>
    <property type="project" value="UniProtKB-KW"/>
</dbReference>
<keyword evidence="8" id="KW-1185">Reference proteome</keyword>
<reference evidence="8" key="1">
    <citation type="journal article" date="2022" name="Microbiol. Resour. Announc.">
        <title>Draft Genome Sequence of a Methanogenic Archaeon from West Spitsbergen Permafrost.</title>
        <authorList>
            <person name="Trubitsyn V."/>
            <person name="Rivkina E."/>
            <person name="Shcherbakova V."/>
        </authorList>
    </citation>
    <scope>NUCLEOTIDE SEQUENCE [LARGE SCALE GENOMIC DNA]</scope>
    <source>
        <strain evidence="8">VT</strain>
    </source>
</reference>
<dbReference type="NCBIfam" id="NF040698">
    <property type="entry name" value="IdsA_Meth"/>
    <property type="match status" value="1"/>
</dbReference>
<accession>A0A8T5UVJ4</accession>
<dbReference type="RefSeq" id="WP_223791807.1">
    <property type="nucleotide sequence ID" value="NZ_JAIOUQ010000009.1"/>
</dbReference>
<name>A0A8T5UVJ4_9EURY</name>
<dbReference type="CDD" id="cd00685">
    <property type="entry name" value="Trans_IPPS_HT"/>
    <property type="match status" value="1"/>
</dbReference>
<dbReference type="PANTHER" id="PTHR12001">
    <property type="entry name" value="GERANYLGERANYL PYROPHOSPHATE SYNTHASE"/>
    <property type="match status" value="1"/>
</dbReference>
<dbReference type="GO" id="GO:0008299">
    <property type="term" value="P:isoprenoid biosynthetic process"/>
    <property type="evidence" value="ECO:0007669"/>
    <property type="project" value="InterPro"/>
</dbReference>